<dbReference type="EMBL" id="RZIG01000002">
    <property type="protein sequence ID" value="RYJ10537.1"/>
    <property type="molecule type" value="Genomic_DNA"/>
</dbReference>
<gene>
    <name evidence="2" type="ORF">ELS20_11400</name>
</gene>
<protein>
    <submittedName>
        <fullName evidence="2">Uncharacterized protein</fullName>
    </submittedName>
</protein>
<proteinExistence type="predicted"/>
<feature type="compositionally biased region" description="Polar residues" evidence="1">
    <location>
        <begin position="61"/>
        <end position="71"/>
    </location>
</feature>
<reference evidence="2 3" key="1">
    <citation type="submission" date="2018-12" db="EMBL/GenBank/DDBJ databases">
        <title>Draft genome sequence of Haloarcula hispinica strain 18.1, an halophilic archaeon isolated from Chott El Jerid of Southern Tunisia.</title>
        <authorList>
            <person name="Najjari A."/>
            <person name="Ben Dhia O."/>
            <person name="Ferjani R."/>
            <person name="Mahjoubi M."/>
            <person name="Sghaier H."/>
            <person name="Elshahed M."/>
            <person name="Ouzari H.I."/>
            <person name="Cherid A."/>
            <person name="Youssef N."/>
        </authorList>
    </citation>
    <scope>NUCLEOTIDE SEQUENCE [LARGE SCALE GENOMIC DNA]</scope>
    <source>
        <strain evidence="2 3">18.1</strain>
    </source>
</reference>
<organism evidence="2 3">
    <name type="scientific">Haloarcula hispanica</name>
    <dbReference type="NCBI Taxonomy" id="51589"/>
    <lineage>
        <taxon>Archaea</taxon>
        <taxon>Methanobacteriati</taxon>
        <taxon>Methanobacteriota</taxon>
        <taxon>Stenosarchaea group</taxon>
        <taxon>Halobacteria</taxon>
        <taxon>Halobacteriales</taxon>
        <taxon>Haloarculaceae</taxon>
        <taxon>Haloarcula</taxon>
    </lineage>
</organism>
<comment type="caution">
    <text evidence="2">The sequence shown here is derived from an EMBL/GenBank/DDBJ whole genome shotgun (WGS) entry which is preliminary data.</text>
</comment>
<dbReference type="AlphaFoldDB" id="A0A482TBY5"/>
<evidence type="ECO:0000256" key="1">
    <source>
        <dbReference type="SAM" id="MobiDB-lite"/>
    </source>
</evidence>
<evidence type="ECO:0000313" key="3">
    <source>
        <dbReference type="Proteomes" id="UP000293535"/>
    </source>
</evidence>
<accession>A0A482TBY5</accession>
<feature type="region of interest" description="Disordered" evidence="1">
    <location>
        <begin position="51"/>
        <end position="71"/>
    </location>
</feature>
<dbReference type="Proteomes" id="UP000293535">
    <property type="component" value="Unassembled WGS sequence"/>
</dbReference>
<evidence type="ECO:0000313" key="2">
    <source>
        <dbReference type="EMBL" id="RYJ10537.1"/>
    </source>
</evidence>
<sequence length="160" mass="17606">MNIGTTGTGTAFDLLLNEYFPQRADDALFQAFENETDALLAALLIETQKANGDDPEFPQEQRPQNQEASYFTTEQPLPVDSVSEERLDFDFPATSVTIWGFDAPVYVSFKSTGDQRKIPLTPSESPFNLAPEGGLGASSIWIRKPDESSADTQIKVLALQ</sequence>
<dbReference type="RefSeq" id="WP_129755678.1">
    <property type="nucleotide sequence ID" value="NZ_JAFKAA010000002.1"/>
</dbReference>
<name>A0A482TBY5_HALHI</name>